<feature type="compositionally biased region" description="Basic and acidic residues" evidence="1">
    <location>
        <begin position="124"/>
        <end position="137"/>
    </location>
</feature>
<dbReference type="RefSeq" id="WP_134713255.1">
    <property type="nucleotide sequence ID" value="NZ_SDKM01000001.1"/>
</dbReference>
<sequence>MEFVVQLGRGIGGMVEAVRDRVEVAWHAGGHGGEGGGTWQVTAGSFEAALAYARERFTDPIVLSRRDRNRWWPRVTIEVTEDPSYAASAPPLDELAHPAVPVPAPEPERVVRPVTEPVVDVEQGPDREPVRASRGDSEMPAVLEEMFARQDVPVATTHRVPRQRRAR</sequence>
<proteinExistence type="predicted"/>
<evidence type="ECO:0000313" key="2">
    <source>
        <dbReference type="EMBL" id="RYP89095.1"/>
    </source>
</evidence>
<dbReference type="Proteomes" id="UP000295198">
    <property type="component" value="Unassembled WGS sequence"/>
</dbReference>
<dbReference type="EMBL" id="SDKM01000001">
    <property type="protein sequence ID" value="RYP89095.1"/>
    <property type="molecule type" value="Genomic_DNA"/>
</dbReference>
<accession>A0A4Q4ZMC7</accession>
<gene>
    <name evidence="2" type="ORF">EKO23_01330</name>
</gene>
<protein>
    <submittedName>
        <fullName evidence="2">Uncharacterized protein</fullName>
    </submittedName>
</protein>
<comment type="caution">
    <text evidence="2">The sequence shown here is derived from an EMBL/GenBank/DDBJ whole genome shotgun (WGS) entry which is preliminary data.</text>
</comment>
<keyword evidence="3" id="KW-1185">Reference proteome</keyword>
<name>A0A4Q4ZMC7_9ACTN</name>
<organism evidence="2 3">
    <name type="scientific">Nocardioides guangzhouensis</name>
    <dbReference type="NCBI Taxonomy" id="2497878"/>
    <lineage>
        <taxon>Bacteria</taxon>
        <taxon>Bacillati</taxon>
        <taxon>Actinomycetota</taxon>
        <taxon>Actinomycetes</taxon>
        <taxon>Propionibacteriales</taxon>
        <taxon>Nocardioidaceae</taxon>
        <taxon>Nocardioides</taxon>
    </lineage>
</organism>
<dbReference type="OrthoDB" id="10010985at2"/>
<feature type="region of interest" description="Disordered" evidence="1">
    <location>
        <begin position="96"/>
        <end position="167"/>
    </location>
</feature>
<evidence type="ECO:0000313" key="3">
    <source>
        <dbReference type="Proteomes" id="UP000295198"/>
    </source>
</evidence>
<feature type="compositionally biased region" description="Low complexity" evidence="1">
    <location>
        <begin position="112"/>
        <end position="122"/>
    </location>
</feature>
<reference evidence="2 3" key="1">
    <citation type="submission" date="2019-01" db="EMBL/GenBank/DDBJ databases">
        <title>Nocardioides guangzhouensis sp. nov., an actinobacterium isolated from soil.</title>
        <authorList>
            <person name="Fu Y."/>
            <person name="Cai Y."/>
            <person name="Lin Z."/>
            <person name="Chen P."/>
        </authorList>
    </citation>
    <scope>NUCLEOTIDE SEQUENCE [LARGE SCALE GENOMIC DNA]</scope>
    <source>
        <strain evidence="2 3">130</strain>
    </source>
</reference>
<evidence type="ECO:0000256" key="1">
    <source>
        <dbReference type="SAM" id="MobiDB-lite"/>
    </source>
</evidence>
<dbReference type="AlphaFoldDB" id="A0A4Q4ZMC7"/>